<evidence type="ECO:0000256" key="1">
    <source>
        <dbReference type="SAM" id="Phobius"/>
    </source>
</evidence>
<gene>
    <name evidence="2" type="ORF">I3J27_21365</name>
</gene>
<dbReference type="Proteomes" id="UP001179614">
    <property type="component" value="Chromosome"/>
</dbReference>
<sequence>MKLEPVLLLYRDAVDPHAVVVAVAIVIALVVSIAAVVEARRGPSTTAGLLCGAALVAIIAMAVLAGTLTSARAAEVCTASQYGVGDGHHGRPTASGKRFDTYASNPYTIARPSRADLGRRFRITNLKTGAAIEALSTDLGPFIAGRCVDLGRAGANALGIGGLGFVRVERLD</sequence>
<dbReference type="RefSeq" id="WP_270160407.1">
    <property type="nucleotide sequence ID" value="NZ_CP089391.1"/>
</dbReference>
<reference evidence="2" key="1">
    <citation type="submission" date="2021-12" db="EMBL/GenBank/DDBJ databases">
        <title>Bradyrhizobium xenonodulans sp. nov.</title>
        <authorList>
            <person name="Claassens R."/>
            <person name="Venter S.N."/>
            <person name="Beukes C.W."/>
            <person name="Stepkowski T."/>
            <person name="Steenkamp E.T."/>
        </authorList>
    </citation>
    <scope>NUCLEOTIDE SEQUENCE</scope>
    <source>
        <strain evidence="2">14AB</strain>
    </source>
</reference>
<accession>A0ABY7MBC7</accession>
<dbReference type="CDD" id="cd22268">
    <property type="entry name" value="DPBB_RlpA-like"/>
    <property type="match status" value="1"/>
</dbReference>
<feature type="transmembrane region" description="Helical" evidence="1">
    <location>
        <begin position="49"/>
        <end position="68"/>
    </location>
</feature>
<proteinExistence type="predicted"/>
<organism evidence="2 3">
    <name type="scientific">Bradyrhizobium xenonodulans</name>
    <dbReference type="NCBI Taxonomy" id="2736875"/>
    <lineage>
        <taxon>Bacteria</taxon>
        <taxon>Pseudomonadati</taxon>
        <taxon>Pseudomonadota</taxon>
        <taxon>Alphaproteobacteria</taxon>
        <taxon>Hyphomicrobiales</taxon>
        <taxon>Nitrobacteraceae</taxon>
        <taxon>Bradyrhizobium</taxon>
    </lineage>
</organism>
<keyword evidence="1" id="KW-0812">Transmembrane</keyword>
<feature type="transmembrane region" description="Helical" evidence="1">
    <location>
        <begin position="17"/>
        <end position="37"/>
    </location>
</feature>
<name>A0ABY7MBC7_9BRAD</name>
<keyword evidence="1" id="KW-1133">Transmembrane helix</keyword>
<protein>
    <submittedName>
        <fullName evidence="2">Septal ring lytic transglycosylase RlpA family protein</fullName>
    </submittedName>
</protein>
<keyword evidence="3" id="KW-1185">Reference proteome</keyword>
<dbReference type="PANTHER" id="PTHR34183:SF8">
    <property type="entry name" value="ENDOLYTIC PEPTIDOGLYCAN TRANSGLYCOSYLASE RLPA-RELATED"/>
    <property type="match status" value="1"/>
</dbReference>
<dbReference type="Gene3D" id="2.40.40.10">
    <property type="entry name" value="RlpA-like domain"/>
    <property type="match status" value="1"/>
</dbReference>
<dbReference type="PANTHER" id="PTHR34183">
    <property type="entry name" value="ENDOLYTIC PEPTIDOGLYCAN TRANSGLYCOSYLASE RLPA"/>
    <property type="match status" value="1"/>
</dbReference>
<dbReference type="EMBL" id="CP089391">
    <property type="protein sequence ID" value="WBL75585.1"/>
    <property type="molecule type" value="Genomic_DNA"/>
</dbReference>
<keyword evidence="1" id="KW-0472">Membrane</keyword>
<evidence type="ECO:0000313" key="3">
    <source>
        <dbReference type="Proteomes" id="UP001179614"/>
    </source>
</evidence>
<dbReference type="InterPro" id="IPR036908">
    <property type="entry name" value="RlpA-like_sf"/>
</dbReference>
<evidence type="ECO:0000313" key="2">
    <source>
        <dbReference type="EMBL" id="WBL75585.1"/>
    </source>
</evidence>